<keyword evidence="6" id="KW-1185">Reference proteome</keyword>
<dbReference type="CDD" id="cd04433">
    <property type="entry name" value="AFD_class_I"/>
    <property type="match status" value="1"/>
</dbReference>
<evidence type="ECO:0000259" key="4">
    <source>
        <dbReference type="Pfam" id="PF13193"/>
    </source>
</evidence>
<dbReference type="InterPro" id="IPR025110">
    <property type="entry name" value="AMP-bd_C"/>
</dbReference>
<comment type="similarity">
    <text evidence="1">Belongs to the ATP-dependent AMP-binding enzyme family.</text>
</comment>
<dbReference type="InterPro" id="IPR042099">
    <property type="entry name" value="ANL_N_sf"/>
</dbReference>
<evidence type="ECO:0008006" key="7">
    <source>
        <dbReference type="Google" id="ProtNLM"/>
    </source>
</evidence>
<dbReference type="Pfam" id="PF00501">
    <property type="entry name" value="AMP-binding"/>
    <property type="match status" value="1"/>
</dbReference>
<dbReference type="RefSeq" id="WP_120197769.1">
    <property type="nucleotide sequence ID" value="NZ_MCIA01000031.1"/>
</dbReference>
<feature type="domain" description="AMP-dependent synthetase/ligase" evidence="3">
    <location>
        <begin position="11"/>
        <end position="341"/>
    </location>
</feature>
<evidence type="ECO:0000256" key="2">
    <source>
        <dbReference type="ARBA" id="ARBA00022598"/>
    </source>
</evidence>
<dbReference type="InterPro" id="IPR020845">
    <property type="entry name" value="AMP-binding_CS"/>
</dbReference>
<keyword evidence="2" id="KW-0436">Ligase</keyword>
<dbReference type="Pfam" id="PF13193">
    <property type="entry name" value="AMP-binding_C"/>
    <property type="match status" value="1"/>
</dbReference>
<dbReference type="AlphaFoldDB" id="A0A419SYG3"/>
<dbReference type="GO" id="GO:0031956">
    <property type="term" value="F:medium-chain fatty acid-CoA ligase activity"/>
    <property type="evidence" value="ECO:0007669"/>
    <property type="project" value="TreeGrafter"/>
</dbReference>
<evidence type="ECO:0000256" key="1">
    <source>
        <dbReference type="ARBA" id="ARBA00006432"/>
    </source>
</evidence>
<dbReference type="InterPro" id="IPR000873">
    <property type="entry name" value="AMP-dep_synth/lig_dom"/>
</dbReference>
<dbReference type="PROSITE" id="PS00455">
    <property type="entry name" value="AMP_BINDING"/>
    <property type="match status" value="1"/>
</dbReference>
<dbReference type="EMBL" id="MCIA01000031">
    <property type="protein sequence ID" value="RKD30246.1"/>
    <property type="molecule type" value="Genomic_DNA"/>
</dbReference>
<dbReference type="GO" id="GO:0006631">
    <property type="term" value="P:fatty acid metabolic process"/>
    <property type="evidence" value="ECO:0007669"/>
    <property type="project" value="TreeGrafter"/>
</dbReference>
<evidence type="ECO:0000313" key="5">
    <source>
        <dbReference type="EMBL" id="RKD30246.1"/>
    </source>
</evidence>
<accession>A0A419SYG3</accession>
<sequence>MRLLQTLYKFINEKPDYIILTVDENTYTYSDIKKNMDKWKLVLERCGIKKRYKVVVYINEIMDFVGIYFALCELDCIMIPIDVSTHPDVITSVLYSSNAHAVISSQELVLNDIKERIPVLLEYTCYCTGKGEIDTTDDIMQMLYTSGTTGLPKCVMYSKENMANNILVLGEALGLSEKDVIYTPISLMLPAALNTVLMPALLSGTRIFVSKSTIPGKVLSNVITQKVTVFFAVPFYYKLMADSELCTENTWKNVRLCLTSSSYLSEEDFLSFYKKSVQGLHSIYCSSEAGSIAYNDATDIASLRKYVGRPLHGCEISLIDENTEGEGEIVVKGDMISSKYYRNEELNNKVFYDGWIKTGDIGAINETGYLEIKGRLTETINIAGHLVNPLEVEQVIMKNEAVEDAVAYKYQNYAGNDMLGVKVVMKQGHSLQERDIIKCCETALPNYKVPKKVLFVSSIDTGRYGKKKRSV</sequence>
<gene>
    <name evidence="5" type="ORF">BET01_06530</name>
</gene>
<organism evidence="5 6">
    <name type="scientific">Lacrimispora algidixylanolytica</name>
    <dbReference type="NCBI Taxonomy" id="94868"/>
    <lineage>
        <taxon>Bacteria</taxon>
        <taxon>Bacillati</taxon>
        <taxon>Bacillota</taxon>
        <taxon>Clostridia</taxon>
        <taxon>Lachnospirales</taxon>
        <taxon>Lachnospiraceae</taxon>
        <taxon>Lacrimispora</taxon>
    </lineage>
</organism>
<proteinExistence type="inferred from homology"/>
<evidence type="ECO:0000313" key="6">
    <source>
        <dbReference type="Proteomes" id="UP000284277"/>
    </source>
</evidence>
<feature type="domain" description="AMP-binding enzyme C-terminal" evidence="4">
    <location>
        <begin position="391"/>
        <end position="466"/>
    </location>
</feature>
<dbReference type="SUPFAM" id="SSF56801">
    <property type="entry name" value="Acetyl-CoA synthetase-like"/>
    <property type="match status" value="1"/>
</dbReference>
<dbReference type="Gene3D" id="3.30.300.30">
    <property type="match status" value="1"/>
</dbReference>
<dbReference type="InterPro" id="IPR045851">
    <property type="entry name" value="AMP-bd_C_sf"/>
</dbReference>
<dbReference type="OrthoDB" id="9803968at2"/>
<dbReference type="PANTHER" id="PTHR43201">
    <property type="entry name" value="ACYL-COA SYNTHETASE"/>
    <property type="match status" value="1"/>
</dbReference>
<dbReference type="Gene3D" id="3.40.50.12780">
    <property type="entry name" value="N-terminal domain of ligase-like"/>
    <property type="match status" value="1"/>
</dbReference>
<reference evidence="5 6" key="1">
    <citation type="submission" date="2016-08" db="EMBL/GenBank/DDBJ databases">
        <title>A new outlook on sporulation: Clostridium algidixylanolyticum.</title>
        <authorList>
            <person name="Poppleton D.I."/>
            <person name="Gribaldo S."/>
        </authorList>
    </citation>
    <scope>NUCLEOTIDE SEQUENCE [LARGE SCALE GENOMIC DNA]</scope>
    <source>
        <strain evidence="5 6">SPL73</strain>
    </source>
</reference>
<protein>
    <recommendedName>
        <fullName evidence="7">Long-chain fatty acid--CoA ligase</fullName>
    </recommendedName>
</protein>
<evidence type="ECO:0000259" key="3">
    <source>
        <dbReference type="Pfam" id="PF00501"/>
    </source>
</evidence>
<dbReference type="PANTHER" id="PTHR43201:SF5">
    <property type="entry name" value="MEDIUM-CHAIN ACYL-COA LIGASE ACSF2, MITOCHONDRIAL"/>
    <property type="match status" value="1"/>
</dbReference>
<comment type="caution">
    <text evidence="5">The sequence shown here is derived from an EMBL/GenBank/DDBJ whole genome shotgun (WGS) entry which is preliminary data.</text>
</comment>
<dbReference type="Proteomes" id="UP000284277">
    <property type="component" value="Unassembled WGS sequence"/>
</dbReference>
<name>A0A419SYG3_9FIRM</name>